<evidence type="ECO:0000313" key="2">
    <source>
        <dbReference type="Proteomes" id="UP000231878"/>
    </source>
</evidence>
<dbReference type="Proteomes" id="UP000231878">
    <property type="component" value="Unassembled WGS sequence"/>
</dbReference>
<dbReference type="GeneID" id="92976202"/>
<accession>A0AAX0UCW2</accession>
<reference evidence="1 2" key="1">
    <citation type="submission" date="2017-11" db="EMBL/GenBank/DDBJ databases">
        <title>Molecular characterization of Burkholderia pseudomallei and closely related isolates from Vietnam.</title>
        <authorList>
            <person name="Ustinov D.V."/>
            <person name="Antonov A.S."/>
            <person name="Avdusheva E.F."/>
            <person name="Shpak I.M."/>
            <person name="Zakharova I.B."/>
            <person name="Thi L.A."/>
            <person name="Teteryatnikova N."/>
            <person name="Lopasteyskaya Y.A."/>
            <person name="Kuzyutina J.A."/>
            <person name="Ngo T.N."/>
            <person name="Victorov D.V."/>
        </authorList>
    </citation>
    <scope>NUCLEOTIDE SEQUENCE [LARGE SCALE GENOMIC DNA]</scope>
    <source>
        <strain evidence="1 2">V1512</strain>
    </source>
</reference>
<gene>
    <name evidence="1" type="ORF">CWD88_08165</name>
</gene>
<dbReference type="EMBL" id="PHRB01000006">
    <property type="protein sequence ID" value="PJO66611.1"/>
    <property type="molecule type" value="Genomic_DNA"/>
</dbReference>
<protein>
    <submittedName>
        <fullName evidence="1">Uncharacterized protein</fullName>
    </submittedName>
</protein>
<dbReference type="AlphaFoldDB" id="A0AAX0UCW2"/>
<organism evidence="1 2">
    <name type="scientific">Burkholderia pseudomallei</name>
    <name type="common">Pseudomonas pseudomallei</name>
    <dbReference type="NCBI Taxonomy" id="28450"/>
    <lineage>
        <taxon>Bacteria</taxon>
        <taxon>Pseudomonadati</taxon>
        <taxon>Pseudomonadota</taxon>
        <taxon>Betaproteobacteria</taxon>
        <taxon>Burkholderiales</taxon>
        <taxon>Burkholderiaceae</taxon>
        <taxon>Burkholderia</taxon>
        <taxon>pseudomallei group</taxon>
    </lineage>
</organism>
<dbReference type="RefSeq" id="WP_004201120.1">
    <property type="nucleotide sequence ID" value="NZ_AP028082.1"/>
</dbReference>
<proteinExistence type="predicted"/>
<evidence type="ECO:0000313" key="1">
    <source>
        <dbReference type="EMBL" id="PJO66611.1"/>
    </source>
</evidence>
<name>A0AAX0UCW2_BURPE</name>
<sequence length="70" mass="7805">MPCLRGRGRHIGMFRTRAHVPMRACADASLRAGAKRMRRACLVARRAGLTETGVCRHPPATTRRARARHS</sequence>
<comment type="caution">
    <text evidence="1">The sequence shown here is derived from an EMBL/GenBank/DDBJ whole genome shotgun (WGS) entry which is preliminary data.</text>
</comment>